<feature type="transmembrane region" description="Helical" evidence="1">
    <location>
        <begin position="151"/>
        <end position="177"/>
    </location>
</feature>
<keyword evidence="3" id="KW-1185">Reference proteome</keyword>
<dbReference type="Proteomes" id="UP001500655">
    <property type="component" value="Unassembled WGS sequence"/>
</dbReference>
<dbReference type="Pfam" id="PF04306">
    <property type="entry name" value="DUF456"/>
    <property type="match status" value="1"/>
</dbReference>
<evidence type="ECO:0000313" key="2">
    <source>
        <dbReference type="EMBL" id="GAA1745975.1"/>
    </source>
</evidence>
<keyword evidence="1" id="KW-1133">Transmembrane helix</keyword>
<organism evidence="2 3">
    <name type="scientific">Luedemannella helvata</name>
    <dbReference type="NCBI Taxonomy" id="349315"/>
    <lineage>
        <taxon>Bacteria</taxon>
        <taxon>Bacillati</taxon>
        <taxon>Actinomycetota</taxon>
        <taxon>Actinomycetes</taxon>
        <taxon>Micromonosporales</taxon>
        <taxon>Micromonosporaceae</taxon>
        <taxon>Luedemannella</taxon>
    </lineage>
</organism>
<proteinExistence type="predicted"/>
<dbReference type="EMBL" id="BAAALS010000006">
    <property type="protein sequence ID" value="GAA1745975.1"/>
    <property type="molecule type" value="Genomic_DNA"/>
</dbReference>
<gene>
    <name evidence="2" type="ORF">GCM10009681_16230</name>
</gene>
<dbReference type="PANTHER" id="PTHR39165">
    <property type="entry name" value="IG HYPOTHETICAL 17883"/>
    <property type="match status" value="1"/>
</dbReference>
<feature type="transmembrane region" description="Helical" evidence="1">
    <location>
        <begin position="65"/>
        <end position="85"/>
    </location>
</feature>
<sequence length="178" mass="18266">MGLDAVGQSDGMDLTDTSATLNLVCGLGILVGTLGVILPFVPGMLLCWASVLVWAILAEGGTGKWVVLAICSVIALLGSILKWVLPGRDLKRRGVPALAMLAGGVLGIVGFFAVPVVGLPLGFVLGVFLAELARHKVAGPAWQATKHALRATGFSLIIDIDACLLIGAVYLGGLLILT</sequence>
<name>A0ABP4W2R0_9ACTN</name>
<dbReference type="InterPro" id="IPR007403">
    <property type="entry name" value="DUF456"/>
</dbReference>
<evidence type="ECO:0000313" key="3">
    <source>
        <dbReference type="Proteomes" id="UP001500655"/>
    </source>
</evidence>
<comment type="caution">
    <text evidence="2">The sequence shown here is derived from an EMBL/GenBank/DDBJ whole genome shotgun (WGS) entry which is preliminary data.</text>
</comment>
<keyword evidence="1" id="KW-0472">Membrane</keyword>
<protein>
    <submittedName>
        <fullName evidence="2">DUF456 domain-containing protein</fullName>
    </submittedName>
</protein>
<accession>A0ABP4W2R0</accession>
<feature type="transmembrane region" description="Helical" evidence="1">
    <location>
        <begin position="20"/>
        <end position="53"/>
    </location>
</feature>
<keyword evidence="1" id="KW-0812">Transmembrane</keyword>
<dbReference type="PANTHER" id="PTHR39165:SF1">
    <property type="entry name" value="DUF456 DOMAIN-CONTAINING PROTEIN"/>
    <property type="match status" value="1"/>
</dbReference>
<reference evidence="3" key="1">
    <citation type="journal article" date="2019" name="Int. J. Syst. Evol. Microbiol.">
        <title>The Global Catalogue of Microorganisms (GCM) 10K type strain sequencing project: providing services to taxonomists for standard genome sequencing and annotation.</title>
        <authorList>
            <consortium name="The Broad Institute Genomics Platform"/>
            <consortium name="The Broad Institute Genome Sequencing Center for Infectious Disease"/>
            <person name="Wu L."/>
            <person name="Ma J."/>
        </authorList>
    </citation>
    <scope>NUCLEOTIDE SEQUENCE [LARGE SCALE GENOMIC DNA]</scope>
    <source>
        <strain evidence="3">JCM 13249</strain>
    </source>
</reference>
<feature type="transmembrane region" description="Helical" evidence="1">
    <location>
        <begin position="97"/>
        <end position="130"/>
    </location>
</feature>
<evidence type="ECO:0000256" key="1">
    <source>
        <dbReference type="SAM" id="Phobius"/>
    </source>
</evidence>